<proteinExistence type="predicted"/>
<dbReference type="AlphaFoldDB" id="A0A2M7EK24"/>
<keyword evidence="1" id="KW-1133">Transmembrane helix</keyword>
<dbReference type="Proteomes" id="UP000228762">
    <property type="component" value="Unassembled WGS sequence"/>
</dbReference>
<reference evidence="3" key="1">
    <citation type="submission" date="2017-09" db="EMBL/GenBank/DDBJ databases">
        <title>Depth-based differentiation of microbial function through sediment-hosted aquifers and enrichment of novel symbionts in the deep terrestrial subsurface.</title>
        <authorList>
            <person name="Probst A.J."/>
            <person name="Ladd B."/>
            <person name="Jarett J.K."/>
            <person name="Geller-Mcgrath D.E."/>
            <person name="Sieber C.M.K."/>
            <person name="Emerson J.B."/>
            <person name="Anantharaman K."/>
            <person name="Thomas B.C."/>
            <person name="Malmstrom R."/>
            <person name="Stieglmeier M."/>
            <person name="Klingl A."/>
            <person name="Woyke T."/>
            <person name="Ryan C.M."/>
            <person name="Banfield J.F."/>
        </authorList>
    </citation>
    <scope>NUCLEOTIDE SEQUENCE [LARGE SCALE GENOMIC DNA]</scope>
</reference>
<feature type="non-terminal residue" evidence="2">
    <location>
        <position position="66"/>
    </location>
</feature>
<protein>
    <submittedName>
        <fullName evidence="2">Uncharacterized protein</fullName>
    </submittedName>
</protein>
<dbReference type="EMBL" id="PFEV01000119">
    <property type="protein sequence ID" value="PIV70924.1"/>
    <property type="molecule type" value="Genomic_DNA"/>
</dbReference>
<organism evidence="2 3">
    <name type="scientific">Candidatus Roizmanbacteria bacterium CG17_big_fil_post_rev_8_21_14_2_50_39_7</name>
    <dbReference type="NCBI Taxonomy" id="1974858"/>
    <lineage>
        <taxon>Bacteria</taxon>
        <taxon>Candidatus Roizmaniibacteriota</taxon>
    </lineage>
</organism>
<evidence type="ECO:0000313" key="2">
    <source>
        <dbReference type="EMBL" id="PIV70924.1"/>
    </source>
</evidence>
<keyword evidence="1" id="KW-0812">Transmembrane</keyword>
<keyword evidence="1" id="KW-0472">Membrane</keyword>
<accession>A0A2M7EK24</accession>
<comment type="caution">
    <text evidence="2">The sequence shown here is derived from an EMBL/GenBank/DDBJ whole genome shotgun (WGS) entry which is preliminary data.</text>
</comment>
<feature type="transmembrane region" description="Helical" evidence="1">
    <location>
        <begin position="34"/>
        <end position="59"/>
    </location>
</feature>
<evidence type="ECO:0000313" key="3">
    <source>
        <dbReference type="Proteomes" id="UP000228762"/>
    </source>
</evidence>
<sequence>MISQPFFFHLTSVVFHIATAVLIFYLFKRFFKENIAFFLSLIFLVHPANVEAVCFASALQEVLFTF</sequence>
<feature type="transmembrane region" description="Helical" evidence="1">
    <location>
        <begin position="6"/>
        <end position="27"/>
    </location>
</feature>
<evidence type="ECO:0000256" key="1">
    <source>
        <dbReference type="SAM" id="Phobius"/>
    </source>
</evidence>
<name>A0A2M7EK24_9BACT</name>
<gene>
    <name evidence="2" type="ORF">COW57_02525</name>
</gene>